<name>A0A5R8YI14_9ACTN</name>
<dbReference type="SUPFAM" id="SSF53335">
    <property type="entry name" value="S-adenosyl-L-methionine-dependent methyltransferases"/>
    <property type="match status" value="1"/>
</dbReference>
<dbReference type="AlphaFoldDB" id="A0A5R8YI14"/>
<dbReference type="OrthoDB" id="9784823at2"/>
<dbReference type="GO" id="GO:0009307">
    <property type="term" value="P:DNA restriction-modification system"/>
    <property type="evidence" value="ECO:0007669"/>
    <property type="project" value="UniProtKB-KW"/>
</dbReference>
<dbReference type="InterPro" id="IPR051537">
    <property type="entry name" value="DNA_Adenine_Mtase"/>
</dbReference>
<keyword evidence="2" id="KW-0489">Methyltransferase</keyword>
<proteinExistence type="predicted"/>
<dbReference type="GO" id="GO:0009007">
    <property type="term" value="F:site-specific DNA-methyltransferase (adenine-specific) activity"/>
    <property type="evidence" value="ECO:0007669"/>
    <property type="project" value="UniProtKB-EC"/>
</dbReference>
<dbReference type="GO" id="GO:0003677">
    <property type="term" value="F:DNA binding"/>
    <property type="evidence" value="ECO:0007669"/>
    <property type="project" value="InterPro"/>
</dbReference>
<evidence type="ECO:0000256" key="1">
    <source>
        <dbReference type="ARBA" id="ARBA00011900"/>
    </source>
</evidence>
<keyword evidence="3" id="KW-0808">Transferase</keyword>
<organism evidence="8 9">
    <name type="scientific">Microbispora triticiradicis</name>
    <dbReference type="NCBI Taxonomy" id="2200763"/>
    <lineage>
        <taxon>Bacteria</taxon>
        <taxon>Bacillati</taxon>
        <taxon>Actinomycetota</taxon>
        <taxon>Actinomycetes</taxon>
        <taxon>Streptosporangiales</taxon>
        <taxon>Streptosporangiaceae</taxon>
        <taxon>Microbispora</taxon>
    </lineage>
</organism>
<evidence type="ECO:0000256" key="6">
    <source>
        <dbReference type="ARBA" id="ARBA00047942"/>
    </source>
</evidence>
<keyword evidence="4" id="KW-0949">S-adenosyl-L-methionine</keyword>
<dbReference type="InterPro" id="IPR029063">
    <property type="entry name" value="SAM-dependent_MTases_sf"/>
</dbReference>
<evidence type="ECO:0000256" key="2">
    <source>
        <dbReference type="ARBA" id="ARBA00022603"/>
    </source>
</evidence>
<keyword evidence="5" id="KW-0680">Restriction system</keyword>
<evidence type="ECO:0000256" key="5">
    <source>
        <dbReference type="ARBA" id="ARBA00022747"/>
    </source>
</evidence>
<gene>
    <name evidence="8" type="ORF">FED44_34475</name>
</gene>
<comment type="catalytic activity">
    <reaction evidence="6">
        <text>a 2'-deoxyadenosine in DNA + S-adenosyl-L-methionine = an N(6)-methyl-2'-deoxyadenosine in DNA + S-adenosyl-L-homocysteine + H(+)</text>
        <dbReference type="Rhea" id="RHEA:15197"/>
        <dbReference type="Rhea" id="RHEA-COMP:12418"/>
        <dbReference type="Rhea" id="RHEA-COMP:12419"/>
        <dbReference type="ChEBI" id="CHEBI:15378"/>
        <dbReference type="ChEBI" id="CHEBI:57856"/>
        <dbReference type="ChEBI" id="CHEBI:59789"/>
        <dbReference type="ChEBI" id="CHEBI:90615"/>
        <dbReference type="ChEBI" id="CHEBI:90616"/>
        <dbReference type="EC" id="2.1.1.72"/>
    </reaction>
</comment>
<protein>
    <recommendedName>
        <fullName evidence="1">site-specific DNA-methyltransferase (adenine-specific)</fullName>
        <ecNumber evidence="1">2.1.1.72</ecNumber>
    </recommendedName>
</protein>
<evidence type="ECO:0000256" key="4">
    <source>
        <dbReference type="ARBA" id="ARBA00022691"/>
    </source>
</evidence>
<dbReference type="GO" id="GO:0008170">
    <property type="term" value="F:N-methyltransferase activity"/>
    <property type="evidence" value="ECO:0007669"/>
    <property type="project" value="InterPro"/>
</dbReference>
<sequence>MRSEFGGGFVRSSQRSLAWKAGSVIPDKRLQQLVDHFDRYRLRNEDFEFPDLLGAAYEYLIGQFADSAGKKGGEFYTPREVVRMMVRLVRLGHGMRVYDPCSGSGGMLIHAKEYVEEHGQDHRDLSLYGQEYNGPA</sequence>
<evidence type="ECO:0000313" key="9">
    <source>
        <dbReference type="Proteomes" id="UP000309033"/>
    </source>
</evidence>
<comment type="caution">
    <text evidence="8">The sequence shown here is derived from an EMBL/GenBank/DDBJ whole genome shotgun (WGS) entry which is preliminary data.</text>
</comment>
<evidence type="ECO:0000313" key="8">
    <source>
        <dbReference type="EMBL" id="TLP51254.1"/>
    </source>
</evidence>
<dbReference type="PRINTS" id="PR00507">
    <property type="entry name" value="N12N6MTFRASE"/>
</dbReference>
<accession>A0A5R8YI14</accession>
<dbReference type="PANTHER" id="PTHR42933">
    <property type="entry name" value="SLR6095 PROTEIN"/>
    <property type="match status" value="1"/>
</dbReference>
<dbReference type="EMBL" id="VANP01000024">
    <property type="protein sequence ID" value="TLP51254.1"/>
    <property type="molecule type" value="Genomic_DNA"/>
</dbReference>
<keyword evidence="9" id="KW-1185">Reference proteome</keyword>
<dbReference type="PANTHER" id="PTHR42933:SF3">
    <property type="entry name" value="TYPE I RESTRICTION ENZYME MJAVIII METHYLASE SUBUNIT"/>
    <property type="match status" value="1"/>
</dbReference>
<dbReference type="Pfam" id="PF02384">
    <property type="entry name" value="N6_Mtase"/>
    <property type="match status" value="1"/>
</dbReference>
<dbReference type="Proteomes" id="UP000309033">
    <property type="component" value="Unassembled WGS sequence"/>
</dbReference>
<dbReference type="GO" id="GO:0032259">
    <property type="term" value="P:methylation"/>
    <property type="evidence" value="ECO:0007669"/>
    <property type="project" value="UniProtKB-KW"/>
</dbReference>
<reference evidence="8" key="1">
    <citation type="submission" date="2019-05" db="EMBL/GenBank/DDBJ databases">
        <title>Isolation, diversity and antifungal activity of Actinobacteria from wheat.</title>
        <authorList>
            <person name="Yu B."/>
        </authorList>
    </citation>
    <scope>NUCLEOTIDE SEQUENCE [LARGE SCALE GENOMIC DNA]</scope>
    <source>
        <strain evidence="8">NEAU-HEGS1-5</strain>
    </source>
</reference>
<feature type="domain" description="DNA methylase adenine-specific" evidence="7">
    <location>
        <begin position="50"/>
        <end position="133"/>
    </location>
</feature>
<evidence type="ECO:0000259" key="7">
    <source>
        <dbReference type="Pfam" id="PF02384"/>
    </source>
</evidence>
<evidence type="ECO:0000256" key="3">
    <source>
        <dbReference type="ARBA" id="ARBA00022679"/>
    </source>
</evidence>
<dbReference type="Gene3D" id="3.40.50.150">
    <property type="entry name" value="Vaccinia Virus protein VP39"/>
    <property type="match status" value="1"/>
</dbReference>
<dbReference type="EC" id="2.1.1.72" evidence="1"/>
<dbReference type="InterPro" id="IPR003356">
    <property type="entry name" value="DNA_methylase_A-5"/>
</dbReference>